<proteinExistence type="predicted"/>
<feature type="domain" description="BURP" evidence="1">
    <location>
        <begin position="12"/>
        <end position="117"/>
    </location>
</feature>
<dbReference type="PROSITE" id="PS51277">
    <property type="entry name" value="BURP"/>
    <property type="match status" value="1"/>
</dbReference>
<protein>
    <recommendedName>
        <fullName evidence="1">BURP domain-containing protein</fullName>
    </recommendedName>
</protein>
<dbReference type="InterPro" id="IPR044816">
    <property type="entry name" value="BURP"/>
</dbReference>
<comment type="caution">
    <text evidence="2">The sequence shown here is derived from an EMBL/GenBank/DDBJ whole genome shotgun (WGS) entry which is preliminary data.</text>
</comment>
<evidence type="ECO:0000259" key="1">
    <source>
        <dbReference type="PROSITE" id="PS51277"/>
    </source>
</evidence>
<name>A0ABU6UL94_9FABA</name>
<organism evidence="2 3">
    <name type="scientific">Stylosanthes scabra</name>
    <dbReference type="NCBI Taxonomy" id="79078"/>
    <lineage>
        <taxon>Eukaryota</taxon>
        <taxon>Viridiplantae</taxon>
        <taxon>Streptophyta</taxon>
        <taxon>Embryophyta</taxon>
        <taxon>Tracheophyta</taxon>
        <taxon>Spermatophyta</taxon>
        <taxon>Magnoliopsida</taxon>
        <taxon>eudicotyledons</taxon>
        <taxon>Gunneridae</taxon>
        <taxon>Pentapetalae</taxon>
        <taxon>rosids</taxon>
        <taxon>fabids</taxon>
        <taxon>Fabales</taxon>
        <taxon>Fabaceae</taxon>
        <taxon>Papilionoideae</taxon>
        <taxon>50 kb inversion clade</taxon>
        <taxon>dalbergioids sensu lato</taxon>
        <taxon>Dalbergieae</taxon>
        <taxon>Pterocarpus clade</taxon>
        <taxon>Stylosanthes</taxon>
    </lineage>
</organism>
<dbReference type="Proteomes" id="UP001341840">
    <property type="component" value="Unassembled WGS sequence"/>
</dbReference>
<keyword evidence="3" id="KW-1185">Reference proteome</keyword>
<dbReference type="Pfam" id="PF03181">
    <property type="entry name" value="BURP"/>
    <property type="match status" value="1"/>
</dbReference>
<sequence length="117" mass="13365">MKEDDTQYPKTFFFEHELFPGKKMNMKFSKIPFAQPYGVYTWKKQVKNLEKESFTFEDACLAGPGKGEDKFCAKSLPTLIGFAVSKLGKSIQPLSSSFLNNQSEYTLEECRILETGQ</sequence>
<evidence type="ECO:0000313" key="2">
    <source>
        <dbReference type="EMBL" id="MED6162016.1"/>
    </source>
</evidence>
<reference evidence="2 3" key="1">
    <citation type="journal article" date="2023" name="Plants (Basel)">
        <title>Bridging the Gap: Combining Genomics and Transcriptomics Approaches to Understand Stylosanthes scabra, an Orphan Legume from the Brazilian Caatinga.</title>
        <authorList>
            <person name="Ferreira-Neto J.R.C."/>
            <person name="da Silva M.D."/>
            <person name="Binneck E."/>
            <person name="de Melo N.F."/>
            <person name="da Silva R.H."/>
            <person name="de Melo A.L.T.M."/>
            <person name="Pandolfi V."/>
            <person name="Bustamante F.O."/>
            <person name="Brasileiro-Vidal A.C."/>
            <person name="Benko-Iseppon A.M."/>
        </authorList>
    </citation>
    <scope>NUCLEOTIDE SEQUENCE [LARGE SCALE GENOMIC DNA]</scope>
    <source>
        <tissue evidence="2">Leaves</tissue>
    </source>
</reference>
<dbReference type="EMBL" id="JASCZI010121505">
    <property type="protein sequence ID" value="MED6162016.1"/>
    <property type="molecule type" value="Genomic_DNA"/>
</dbReference>
<dbReference type="PANTHER" id="PTHR31236">
    <property type="entry name" value="BURP DOMAIN PROTEIN USPL1-LIKE"/>
    <property type="match status" value="1"/>
</dbReference>
<gene>
    <name evidence="2" type="ORF">PIB30_066381</name>
</gene>
<evidence type="ECO:0000313" key="3">
    <source>
        <dbReference type="Proteomes" id="UP001341840"/>
    </source>
</evidence>
<dbReference type="InterPro" id="IPR004873">
    <property type="entry name" value="BURP_dom"/>
</dbReference>
<accession>A0ABU6UL94</accession>
<dbReference type="PANTHER" id="PTHR31236:SF39">
    <property type="entry name" value="EMBRYONIC ABUNDANT-LIKE PROTEIN"/>
    <property type="match status" value="1"/>
</dbReference>